<protein>
    <submittedName>
        <fullName evidence="3">Uncharacterized protein</fullName>
    </submittedName>
</protein>
<dbReference type="PROSITE" id="PS51257">
    <property type="entry name" value="PROKAR_LIPOPROTEIN"/>
    <property type="match status" value="1"/>
</dbReference>
<feature type="chain" id="PRO_5046294482" evidence="2">
    <location>
        <begin position="22"/>
        <end position="349"/>
    </location>
</feature>
<feature type="signal peptide" evidence="2">
    <location>
        <begin position="1"/>
        <end position="21"/>
    </location>
</feature>
<feature type="compositionally biased region" description="Polar residues" evidence="1">
    <location>
        <begin position="27"/>
        <end position="41"/>
    </location>
</feature>
<sequence length="349" mass="40142">MMILKKRFMAGLFLFSLLLTACEDGAKSNSQNGQTISNPPDNQGEEEKINSEEEEKEIDTSPAQNQHKNSGIKVPAYKHLERPDDFYTQMEPNLLQPVSLKETYKAYQSIDRETQNVVQEDLTDLGFSDIQKLDHSSDQLNENELSLLYYVLTKTKNKQLQDWFDIKDKEGIIYSGLFEYSHGAVQVQQASEPETHESLFENYVQVEDPASAGSPFFFISYLVRDGRVYQVHDPATNSTENIFPFPYGIAPTRMILPYHVQKGSAWEQEVSIDGETYSMTSEITDKKDDEIRVSSFINGIEGYPNNRYEEEYVIKKGIGVSYHYHTKQPDNMGNDFEFEYTHEQPVQIQ</sequence>
<evidence type="ECO:0000313" key="3">
    <source>
        <dbReference type="EMBL" id="GAA0500903.1"/>
    </source>
</evidence>
<dbReference type="Proteomes" id="UP001500880">
    <property type="component" value="Unassembled WGS sequence"/>
</dbReference>
<dbReference type="EMBL" id="BAAADO010000007">
    <property type="protein sequence ID" value="GAA0500903.1"/>
    <property type="molecule type" value="Genomic_DNA"/>
</dbReference>
<keyword evidence="4" id="KW-1185">Reference proteome</keyword>
<feature type="region of interest" description="Disordered" evidence="1">
    <location>
        <begin position="26"/>
        <end position="75"/>
    </location>
</feature>
<evidence type="ECO:0000256" key="1">
    <source>
        <dbReference type="SAM" id="MobiDB-lite"/>
    </source>
</evidence>
<evidence type="ECO:0000256" key="2">
    <source>
        <dbReference type="SAM" id="SignalP"/>
    </source>
</evidence>
<gene>
    <name evidence="3" type="ORF">GCM10008986_30330</name>
</gene>
<reference evidence="3 4" key="1">
    <citation type="journal article" date="2019" name="Int. J. Syst. Evol. Microbiol.">
        <title>The Global Catalogue of Microorganisms (GCM) 10K type strain sequencing project: providing services to taxonomists for standard genome sequencing and annotation.</title>
        <authorList>
            <consortium name="The Broad Institute Genomics Platform"/>
            <consortium name="The Broad Institute Genome Sequencing Center for Infectious Disease"/>
            <person name="Wu L."/>
            <person name="Ma J."/>
        </authorList>
    </citation>
    <scope>NUCLEOTIDE SEQUENCE [LARGE SCALE GENOMIC DNA]</scope>
    <source>
        <strain evidence="3 4">JCM 12389</strain>
    </source>
</reference>
<keyword evidence="2" id="KW-0732">Signal</keyword>
<proteinExistence type="predicted"/>
<evidence type="ECO:0000313" key="4">
    <source>
        <dbReference type="Proteomes" id="UP001500880"/>
    </source>
</evidence>
<name>A0ABN1BM28_9BACI</name>
<accession>A0ABN1BM28</accession>
<organism evidence="3 4">
    <name type="scientific">Salinibacillus aidingensis</name>
    <dbReference type="NCBI Taxonomy" id="237684"/>
    <lineage>
        <taxon>Bacteria</taxon>
        <taxon>Bacillati</taxon>
        <taxon>Bacillota</taxon>
        <taxon>Bacilli</taxon>
        <taxon>Bacillales</taxon>
        <taxon>Bacillaceae</taxon>
        <taxon>Salinibacillus</taxon>
    </lineage>
</organism>
<comment type="caution">
    <text evidence="3">The sequence shown here is derived from an EMBL/GenBank/DDBJ whole genome shotgun (WGS) entry which is preliminary data.</text>
</comment>